<dbReference type="EMBL" id="JAEPRE010000019">
    <property type="protein sequence ID" value="KAG2236344.1"/>
    <property type="molecule type" value="Genomic_DNA"/>
</dbReference>
<comment type="caution">
    <text evidence="1">The sequence shown here is derived from an EMBL/GenBank/DDBJ whole genome shotgun (WGS) entry which is preliminary data.</text>
</comment>
<accession>A0A8H7SVJ2</accession>
<evidence type="ECO:0000313" key="1">
    <source>
        <dbReference type="EMBL" id="KAG2236344.1"/>
    </source>
</evidence>
<protein>
    <submittedName>
        <fullName evidence="1">Uncharacterized protein</fullName>
    </submittedName>
</protein>
<sequence>MLMKRTPNVEKVAFTSNKTSDSTAWTYFSTIIISNEYWKLHVLPEPTGNNLAFPTQYYLCAYHLRYSLKRLNISLGMIGARSYHCLRDFTAVETLSIGKGILIDLYGLDLILVHLPQLKVLTAHFSNNHLESHQNEHKEQQIYTYPSLRELTLNNFTPKKDSEMLTLIKNLPHLKKLHIVGSEKSLWPAENVDPTIEDIFFGTLGLVPEYLIKVTGHSQVTHLTNKWFQAMKQSSRKIHLLFEFGSQPISLVINESNSNLAIRLKYTGLTHSEKFNSLLFIDDTVSQVEYTSSSSGDVNISTRLIALFREEHVNLKTLILKGWSFISSVFPNTISSEIQHLKILELRNCVFDLPVLKSFLTQFNSLDCIGLINCNLRSIASNEPIDMSTTSIGTMYILNPTFRVNTAVFNNISNSYIYHKYVRAASVYFAAQNLTKFYIIIDDNTVEATEASYNSIVSQFDHSITVIRVKVNSIKELLLNSVNRSAYIRITFPK</sequence>
<reference evidence="1" key="1">
    <citation type="submission" date="2021-01" db="EMBL/GenBank/DDBJ databases">
        <title>Metabolic potential, ecology and presence of endohyphal bacteria is reflected in genomic diversity of Mucoromycotina.</title>
        <authorList>
            <person name="Muszewska A."/>
            <person name="Okrasinska A."/>
            <person name="Steczkiewicz K."/>
            <person name="Drgas O."/>
            <person name="Orlowska M."/>
            <person name="Perlinska-Lenart U."/>
            <person name="Aleksandrzak-Piekarczyk T."/>
            <person name="Szatraj K."/>
            <person name="Zielenkiewicz U."/>
            <person name="Pilsyk S."/>
            <person name="Malc E."/>
            <person name="Mieczkowski P."/>
            <person name="Kruszewska J.S."/>
            <person name="Biernat P."/>
            <person name="Pawlowska J."/>
        </authorList>
    </citation>
    <scope>NUCLEOTIDE SEQUENCE</scope>
    <source>
        <strain evidence="1">WA0000018081</strain>
    </source>
</reference>
<evidence type="ECO:0000313" key="2">
    <source>
        <dbReference type="Proteomes" id="UP000613177"/>
    </source>
</evidence>
<dbReference type="Proteomes" id="UP000613177">
    <property type="component" value="Unassembled WGS sequence"/>
</dbReference>
<gene>
    <name evidence="1" type="ORF">INT48_001408</name>
</gene>
<dbReference type="Gene3D" id="3.80.10.10">
    <property type="entry name" value="Ribonuclease Inhibitor"/>
    <property type="match status" value="1"/>
</dbReference>
<dbReference type="InterPro" id="IPR032675">
    <property type="entry name" value="LRR_dom_sf"/>
</dbReference>
<name>A0A8H7SVJ2_9FUNG</name>
<proteinExistence type="predicted"/>
<dbReference type="AlphaFoldDB" id="A0A8H7SVJ2"/>
<organism evidence="1 2">
    <name type="scientific">Thamnidium elegans</name>
    <dbReference type="NCBI Taxonomy" id="101142"/>
    <lineage>
        <taxon>Eukaryota</taxon>
        <taxon>Fungi</taxon>
        <taxon>Fungi incertae sedis</taxon>
        <taxon>Mucoromycota</taxon>
        <taxon>Mucoromycotina</taxon>
        <taxon>Mucoromycetes</taxon>
        <taxon>Mucorales</taxon>
        <taxon>Mucorineae</taxon>
        <taxon>Mucoraceae</taxon>
        <taxon>Thamnidium</taxon>
    </lineage>
</organism>
<keyword evidence="2" id="KW-1185">Reference proteome</keyword>
<dbReference type="SUPFAM" id="SSF52047">
    <property type="entry name" value="RNI-like"/>
    <property type="match status" value="1"/>
</dbReference>